<dbReference type="AlphaFoldDB" id="A0A0R2M7V0"/>
<reference evidence="2 3" key="1">
    <citation type="journal article" date="2015" name="Genome Announc.">
        <title>Expanding the biotechnology potential of lactobacilli through comparative genomics of 213 strains and associated genera.</title>
        <authorList>
            <person name="Sun Z."/>
            <person name="Harris H.M."/>
            <person name="McCann A."/>
            <person name="Guo C."/>
            <person name="Argimon S."/>
            <person name="Zhang W."/>
            <person name="Yang X."/>
            <person name="Jeffery I.B."/>
            <person name="Cooney J.C."/>
            <person name="Kagawa T.F."/>
            <person name="Liu W."/>
            <person name="Song Y."/>
            <person name="Salvetti E."/>
            <person name="Wrobel A."/>
            <person name="Rasinkangas P."/>
            <person name="Parkhill J."/>
            <person name="Rea M.C."/>
            <person name="O'Sullivan O."/>
            <person name="Ritari J."/>
            <person name="Douillard F.P."/>
            <person name="Paul Ross R."/>
            <person name="Yang R."/>
            <person name="Briner A.E."/>
            <person name="Felis G.E."/>
            <person name="de Vos W.M."/>
            <person name="Barrangou R."/>
            <person name="Klaenhammer T.R."/>
            <person name="Caufield P.W."/>
            <person name="Cui Y."/>
            <person name="Zhang H."/>
            <person name="O'Toole P.W."/>
        </authorList>
    </citation>
    <scope>NUCLEOTIDE SEQUENCE [LARGE SCALE GENOMIC DNA]</scope>
    <source>
        <strain evidence="2 3">LMG 26013</strain>
    </source>
</reference>
<gene>
    <name evidence="2" type="ORF">IV64_GL000897</name>
</gene>
<dbReference type="EMBL" id="JQCL01000089">
    <property type="protein sequence ID" value="KRO08048.1"/>
    <property type="molecule type" value="Genomic_DNA"/>
</dbReference>
<dbReference type="OrthoDB" id="2303786at2"/>
<dbReference type="RefSeq" id="WP_057707351.1">
    <property type="nucleotide sequence ID" value="NZ_JQCL01000089.1"/>
</dbReference>
<evidence type="ECO:0000313" key="2">
    <source>
        <dbReference type="EMBL" id="KRO08048.1"/>
    </source>
</evidence>
<keyword evidence="1" id="KW-0812">Transmembrane</keyword>
<accession>A0A0R2M7V0</accession>
<dbReference type="STRING" id="942150.IV64_GL000897"/>
<proteinExistence type="predicted"/>
<evidence type="ECO:0000313" key="3">
    <source>
        <dbReference type="Proteomes" id="UP000051783"/>
    </source>
</evidence>
<evidence type="ECO:0000256" key="1">
    <source>
        <dbReference type="SAM" id="Phobius"/>
    </source>
</evidence>
<dbReference type="PATRIC" id="fig|942150.3.peg.925"/>
<keyword evidence="1" id="KW-0472">Membrane</keyword>
<feature type="transmembrane region" description="Helical" evidence="1">
    <location>
        <begin position="40"/>
        <end position="63"/>
    </location>
</feature>
<name>A0A0R2M7V0_9LACO</name>
<keyword evidence="3" id="KW-1185">Reference proteome</keyword>
<dbReference type="Proteomes" id="UP000051783">
    <property type="component" value="Unassembled WGS sequence"/>
</dbReference>
<protein>
    <submittedName>
        <fullName evidence="2">Uncharacterized protein</fullName>
    </submittedName>
</protein>
<keyword evidence="1" id="KW-1133">Transmembrane helix</keyword>
<feature type="transmembrane region" description="Helical" evidence="1">
    <location>
        <begin position="12"/>
        <end position="28"/>
    </location>
</feature>
<organism evidence="2 3">
    <name type="scientific">Lactiplantibacillus xiangfangensis</name>
    <dbReference type="NCBI Taxonomy" id="942150"/>
    <lineage>
        <taxon>Bacteria</taxon>
        <taxon>Bacillati</taxon>
        <taxon>Bacillota</taxon>
        <taxon>Bacilli</taxon>
        <taxon>Lactobacillales</taxon>
        <taxon>Lactobacillaceae</taxon>
        <taxon>Lactiplantibacillus</taxon>
    </lineage>
</organism>
<sequence length="74" mass="9131">MKWKSIWRHTRYILETLVIYFFLIQGPYDLWLGKTGYHLWSYVINTVGIAALFLVVEIIYNYVRQQILKRRRHQ</sequence>
<comment type="caution">
    <text evidence="2">The sequence shown here is derived from an EMBL/GenBank/DDBJ whole genome shotgun (WGS) entry which is preliminary data.</text>
</comment>